<dbReference type="AlphaFoldDB" id="A0A0B7H080"/>
<keyword evidence="2" id="KW-1185">Reference proteome</keyword>
<accession>A0A0B7H080</accession>
<organism evidence="1 2">
    <name type="scientific">Treponema phagedenis</name>
    <dbReference type="NCBI Taxonomy" id="162"/>
    <lineage>
        <taxon>Bacteria</taxon>
        <taxon>Pseudomonadati</taxon>
        <taxon>Spirochaetota</taxon>
        <taxon>Spirochaetia</taxon>
        <taxon>Spirochaetales</taxon>
        <taxon>Treponemataceae</taxon>
        <taxon>Treponema</taxon>
    </lineage>
</organism>
<proteinExistence type="predicted"/>
<sequence length="50" mass="5591">MSREEYSLTGLTNEQGAAAPVPRFGVLRTSGWRFCKIFLFMLRIKGLGSP</sequence>
<gene>
    <name evidence="1" type="ORF">TPHV1_40143</name>
</gene>
<dbReference type="EMBL" id="CDNC01000034">
    <property type="protein sequence ID" value="CEM62640.1"/>
    <property type="molecule type" value="Genomic_DNA"/>
</dbReference>
<reference evidence="2" key="1">
    <citation type="submission" date="2015-01" db="EMBL/GenBank/DDBJ databases">
        <authorList>
            <person name="Manzoor Shahid"/>
            <person name="Zubair Saima"/>
        </authorList>
    </citation>
    <scope>NUCLEOTIDE SEQUENCE [LARGE SCALE GENOMIC DNA]</scope>
    <source>
        <strain evidence="2">V1</strain>
    </source>
</reference>
<name>A0A0B7H080_TREPH</name>
<dbReference type="Proteomes" id="UP000042527">
    <property type="component" value="Unassembled WGS sequence"/>
</dbReference>
<evidence type="ECO:0000313" key="1">
    <source>
        <dbReference type="EMBL" id="CEM62640.1"/>
    </source>
</evidence>
<protein>
    <submittedName>
        <fullName evidence="1">Uncharacterized protein</fullName>
    </submittedName>
</protein>
<evidence type="ECO:0000313" key="2">
    <source>
        <dbReference type="Proteomes" id="UP000042527"/>
    </source>
</evidence>